<organism evidence="1 2">
    <name type="scientific">Thelephora ganbajun</name>
    <name type="common">Ganba fungus</name>
    <dbReference type="NCBI Taxonomy" id="370292"/>
    <lineage>
        <taxon>Eukaryota</taxon>
        <taxon>Fungi</taxon>
        <taxon>Dikarya</taxon>
        <taxon>Basidiomycota</taxon>
        <taxon>Agaricomycotina</taxon>
        <taxon>Agaricomycetes</taxon>
        <taxon>Thelephorales</taxon>
        <taxon>Thelephoraceae</taxon>
        <taxon>Thelephora</taxon>
    </lineage>
</organism>
<reference evidence="1" key="1">
    <citation type="submission" date="2019-10" db="EMBL/GenBank/DDBJ databases">
        <authorList>
            <consortium name="DOE Joint Genome Institute"/>
            <person name="Kuo A."/>
            <person name="Miyauchi S."/>
            <person name="Kiss E."/>
            <person name="Drula E."/>
            <person name="Kohler A."/>
            <person name="Sanchez-Garcia M."/>
            <person name="Andreopoulos B."/>
            <person name="Barry K.W."/>
            <person name="Bonito G."/>
            <person name="Buee M."/>
            <person name="Carver A."/>
            <person name="Chen C."/>
            <person name="Cichocki N."/>
            <person name="Clum A."/>
            <person name="Culley D."/>
            <person name="Crous P.W."/>
            <person name="Fauchery L."/>
            <person name="Girlanda M."/>
            <person name="Hayes R."/>
            <person name="Keri Z."/>
            <person name="Labutti K."/>
            <person name="Lipzen A."/>
            <person name="Lombard V."/>
            <person name="Magnuson J."/>
            <person name="Maillard F."/>
            <person name="Morin E."/>
            <person name="Murat C."/>
            <person name="Nolan M."/>
            <person name="Ohm R."/>
            <person name="Pangilinan J."/>
            <person name="Pereira M."/>
            <person name="Perotto S."/>
            <person name="Peter M."/>
            <person name="Riley R."/>
            <person name="Sitrit Y."/>
            <person name="Stielow B."/>
            <person name="Szollosi G."/>
            <person name="Zifcakova L."/>
            <person name="Stursova M."/>
            <person name="Spatafora J.W."/>
            <person name="Tedersoo L."/>
            <person name="Vaario L.-M."/>
            <person name="Yamada A."/>
            <person name="Yan M."/>
            <person name="Wang P."/>
            <person name="Xu J."/>
            <person name="Bruns T."/>
            <person name="Baldrian P."/>
            <person name="Vilgalys R."/>
            <person name="Henrissat B."/>
            <person name="Grigoriev I.V."/>
            <person name="Hibbett D."/>
            <person name="Nagy L.G."/>
            <person name="Martin F.M."/>
        </authorList>
    </citation>
    <scope>NUCLEOTIDE SEQUENCE</scope>
    <source>
        <strain evidence="1">P2</strain>
    </source>
</reference>
<protein>
    <submittedName>
        <fullName evidence="1">Uncharacterized protein</fullName>
    </submittedName>
</protein>
<evidence type="ECO:0000313" key="2">
    <source>
        <dbReference type="Proteomes" id="UP000886501"/>
    </source>
</evidence>
<gene>
    <name evidence="1" type="ORF">BDM02DRAFT_2512491</name>
</gene>
<name>A0ACB6ZDK1_THEGA</name>
<sequence length="459" mass="50458">MSSKHEVDANPSPTLTTHLPRRPNGHSPSQLLMVILNEKQLERLSTATDDAPPSYYHLEPGSSNSIRSQNRQPPPIHPHRSTPTSSPSSSPSQLSRSSPTFTALVEAKLESKKSKLKSSLLDLLGGGTAKTIKDVKNMAYRSVRDVVKHPGAQQSTALIEACAGMCRAKGVNFSEILQDPFLEGHRALYWVIISRPPPDEYELLSAILKHSGPLSSEAIDEVRLVCLQVGDQTLFNHLWRHPAYGALSGTDELLLGATAPVDYVEVQETTADEIGAFTARFEITQFHKRMNVSGKIVFEFIARGRLWCLKFYATPDKKTSVLGPWAISLSIINPSPPTWLDSRIIITESRRKSSALLPPWPLPKGSAMASLLSASSLDLRREKPPIQFRLQTKSHQLQPPTSAKTKVGRSELVARFMENAASSGLQYPDSVYYSPNGTLRVIMEGRLAEPLTGADCIIS</sequence>
<comment type="caution">
    <text evidence="1">The sequence shown here is derived from an EMBL/GenBank/DDBJ whole genome shotgun (WGS) entry which is preliminary data.</text>
</comment>
<reference evidence="1" key="2">
    <citation type="journal article" date="2020" name="Nat. Commun.">
        <title>Large-scale genome sequencing of mycorrhizal fungi provides insights into the early evolution of symbiotic traits.</title>
        <authorList>
            <person name="Miyauchi S."/>
            <person name="Kiss E."/>
            <person name="Kuo A."/>
            <person name="Drula E."/>
            <person name="Kohler A."/>
            <person name="Sanchez-Garcia M."/>
            <person name="Morin E."/>
            <person name="Andreopoulos B."/>
            <person name="Barry K.W."/>
            <person name="Bonito G."/>
            <person name="Buee M."/>
            <person name="Carver A."/>
            <person name="Chen C."/>
            <person name="Cichocki N."/>
            <person name="Clum A."/>
            <person name="Culley D."/>
            <person name="Crous P.W."/>
            <person name="Fauchery L."/>
            <person name="Girlanda M."/>
            <person name="Hayes R.D."/>
            <person name="Keri Z."/>
            <person name="LaButti K."/>
            <person name="Lipzen A."/>
            <person name="Lombard V."/>
            <person name="Magnuson J."/>
            <person name="Maillard F."/>
            <person name="Murat C."/>
            <person name="Nolan M."/>
            <person name="Ohm R.A."/>
            <person name="Pangilinan J."/>
            <person name="Pereira M.F."/>
            <person name="Perotto S."/>
            <person name="Peter M."/>
            <person name="Pfister S."/>
            <person name="Riley R."/>
            <person name="Sitrit Y."/>
            <person name="Stielow J.B."/>
            <person name="Szollosi G."/>
            <person name="Zifcakova L."/>
            <person name="Stursova M."/>
            <person name="Spatafora J.W."/>
            <person name="Tedersoo L."/>
            <person name="Vaario L.M."/>
            <person name="Yamada A."/>
            <person name="Yan M."/>
            <person name="Wang P."/>
            <person name="Xu J."/>
            <person name="Bruns T."/>
            <person name="Baldrian P."/>
            <person name="Vilgalys R."/>
            <person name="Dunand C."/>
            <person name="Henrissat B."/>
            <person name="Grigoriev I.V."/>
            <person name="Hibbett D."/>
            <person name="Nagy L.G."/>
            <person name="Martin F.M."/>
        </authorList>
    </citation>
    <scope>NUCLEOTIDE SEQUENCE</scope>
    <source>
        <strain evidence="1">P2</strain>
    </source>
</reference>
<evidence type="ECO:0000313" key="1">
    <source>
        <dbReference type="EMBL" id="KAF9647721.1"/>
    </source>
</evidence>
<accession>A0ACB6ZDK1</accession>
<dbReference type="EMBL" id="MU118027">
    <property type="protein sequence ID" value="KAF9647721.1"/>
    <property type="molecule type" value="Genomic_DNA"/>
</dbReference>
<keyword evidence="2" id="KW-1185">Reference proteome</keyword>
<proteinExistence type="predicted"/>
<dbReference type="Proteomes" id="UP000886501">
    <property type="component" value="Unassembled WGS sequence"/>
</dbReference>